<dbReference type="EMBL" id="AJVK01033475">
    <property type="status" value="NOT_ANNOTATED_CDS"/>
    <property type="molecule type" value="Genomic_DNA"/>
</dbReference>
<dbReference type="Proteomes" id="UP000092462">
    <property type="component" value="Unassembled WGS sequence"/>
</dbReference>
<dbReference type="VEuPathDB" id="VectorBase:PPAI006863"/>
<keyword evidence="2" id="KW-1185">Reference proteome</keyword>
<proteinExistence type="predicted"/>
<evidence type="ECO:0000313" key="1">
    <source>
        <dbReference type="EnsemblMetazoa" id="PPAI006863-PA"/>
    </source>
</evidence>
<dbReference type="EnsemblMetazoa" id="PPAI006863-RA">
    <property type="protein sequence ID" value="PPAI006863-PA"/>
    <property type="gene ID" value="PPAI006863"/>
</dbReference>
<accession>A0A1B0DFQ2</accession>
<dbReference type="AlphaFoldDB" id="A0A1B0DFQ2"/>
<dbReference type="EMBL" id="AJVK01033476">
    <property type="status" value="NOT_ANNOTATED_CDS"/>
    <property type="molecule type" value="Genomic_DNA"/>
</dbReference>
<sequence length="134" mass="14086">MARILCAHLLILIIATKKHCFLIVIVTDSSNSLASRHEFPLIPESLGSHEAMMGGTGGSTSGSSWLIGRIIGIPAETVPADVVAPSLSTIGEITSAFSRMAKPTPCQNDRKITDLMVQNLSTGSKGVSRSLVAK</sequence>
<name>A0A1B0DFQ2_PHLPP</name>
<organism evidence="1 2">
    <name type="scientific">Phlebotomus papatasi</name>
    <name type="common">Sandfly</name>
    <dbReference type="NCBI Taxonomy" id="29031"/>
    <lineage>
        <taxon>Eukaryota</taxon>
        <taxon>Metazoa</taxon>
        <taxon>Ecdysozoa</taxon>
        <taxon>Arthropoda</taxon>
        <taxon>Hexapoda</taxon>
        <taxon>Insecta</taxon>
        <taxon>Pterygota</taxon>
        <taxon>Neoptera</taxon>
        <taxon>Endopterygota</taxon>
        <taxon>Diptera</taxon>
        <taxon>Nematocera</taxon>
        <taxon>Psychodoidea</taxon>
        <taxon>Psychodidae</taxon>
        <taxon>Phlebotomus</taxon>
        <taxon>Phlebotomus</taxon>
    </lineage>
</organism>
<evidence type="ECO:0000313" key="2">
    <source>
        <dbReference type="Proteomes" id="UP000092462"/>
    </source>
</evidence>
<reference evidence="1" key="1">
    <citation type="submission" date="2022-08" db="UniProtKB">
        <authorList>
            <consortium name="EnsemblMetazoa"/>
        </authorList>
    </citation>
    <scope>IDENTIFICATION</scope>
    <source>
        <strain evidence="1">Israel</strain>
    </source>
</reference>
<protein>
    <submittedName>
        <fullName evidence="1">Uncharacterized protein</fullName>
    </submittedName>
</protein>